<dbReference type="Proteomes" id="UP000821845">
    <property type="component" value="Chromosome 6"/>
</dbReference>
<sequence>MTREEDDDMEALRVGPPEWGQMSKPRTILVPRLRMQRPAMVSEDLASLLAALEQGLHEVGPRLQSVLGMLEWQTGQKRSTLFIIVVTLLCVYMVTSKNAPLVCSLVVYLIAAYASPAALEELPHASEKASVTENPSADKKPAGDAKGKASSSTLKGDGINLKKVASRVDDAAANTFKGTAEKVEKPELVGEKLPDFAGKDVSSTAVQSAKGEARFSAQKASASKHTKVGQPPPNPCKPPSQAPTKSASDTVVKSKTGSQDLNEETYQSHLSSNRTSRNERGAGASSWNDVSLFSKKGDDDSGGSLLASSKSSIPVIQPVVQPLFSLYPYSSACGSTNTFAGQPPVGSYAFGPSYPSYHAGPFYPGCLQRPSLGCNRPRMLLYSGQRQKQLGSKNTPSLEESENDVFVDDSKPLRKAKGLSRSSSDKVRDDFVDGRQVMQHRVVGAGANREEGKKTADEADRKATH</sequence>
<organism evidence="1 2">
    <name type="scientific">Hyalomma asiaticum</name>
    <name type="common">Tick</name>
    <dbReference type="NCBI Taxonomy" id="266040"/>
    <lineage>
        <taxon>Eukaryota</taxon>
        <taxon>Metazoa</taxon>
        <taxon>Ecdysozoa</taxon>
        <taxon>Arthropoda</taxon>
        <taxon>Chelicerata</taxon>
        <taxon>Arachnida</taxon>
        <taxon>Acari</taxon>
        <taxon>Parasitiformes</taxon>
        <taxon>Ixodida</taxon>
        <taxon>Ixodoidea</taxon>
        <taxon>Ixodidae</taxon>
        <taxon>Hyalomminae</taxon>
        <taxon>Hyalomma</taxon>
    </lineage>
</organism>
<keyword evidence="2" id="KW-1185">Reference proteome</keyword>
<name>A0ACB7S2W6_HYAAI</name>
<evidence type="ECO:0000313" key="1">
    <source>
        <dbReference type="EMBL" id="KAH6928820.1"/>
    </source>
</evidence>
<gene>
    <name evidence="1" type="ORF">HPB50_020117</name>
</gene>
<proteinExistence type="predicted"/>
<comment type="caution">
    <text evidence="1">The sequence shown here is derived from an EMBL/GenBank/DDBJ whole genome shotgun (WGS) entry which is preliminary data.</text>
</comment>
<protein>
    <submittedName>
        <fullName evidence="1">Uncharacterized protein</fullName>
    </submittedName>
</protein>
<accession>A0ACB7S2W6</accession>
<reference evidence="1" key="1">
    <citation type="submission" date="2020-05" db="EMBL/GenBank/DDBJ databases">
        <title>Large-scale comparative analyses of tick genomes elucidate their genetic diversity and vector capacities.</title>
        <authorList>
            <person name="Jia N."/>
            <person name="Wang J."/>
            <person name="Shi W."/>
            <person name="Du L."/>
            <person name="Sun Y."/>
            <person name="Zhan W."/>
            <person name="Jiang J."/>
            <person name="Wang Q."/>
            <person name="Zhang B."/>
            <person name="Ji P."/>
            <person name="Sakyi L.B."/>
            <person name="Cui X."/>
            <person name="Yuan T."/>
            <person name="Jiang B."/>
            <person name="Yang W."/>
            <person name="Lam T.T.-Y."/>
            <person name="Chang Q."/>
            <person name="Ding S."/>
            <person name="Wang X."/>
            <person name="Zhu J."/>
            <person name="Ruan X."/>
            <person name="Zhao L."/>
            <person name="Wei J."/>
            <person name="Que T."/>
            <person name="Du C."/>
            <person name="Cheng J."/>
            <person name="Dai P."/>
            <person name="Han X."/>
            <person name="Huang E."/>
            <person name="Gao Y."/>
            <person name="Liu J."/>
            <person name="Shao H."/>
            <person name="Ye R."/>
            <person name="Li L."/>
            <person name="Wei W."/>
            <person name="Wang X."/>
            <person name="Wang C."/>
            <person name="Yang T."/>
            <person name="Huo Q."/>
            <person name="Li W."/>
            <person name="Guo W."/>
            <person name="Chen H."/>
            <person name="Zhou L."/>
            <person name="Ni X."/>
            <person name="Tian J."/>
            <person name="Zhou Y."/>
            <person name="Sheng Y."/>
            <person name="Liu T."/>
            <person name="Pan Y."/>
            <person name="Xia L."/>
            <person name="Li J."/>
            <person name="Zhao F."/>
            <person name="Cao W."/>
        </authorList>
    </citation>
    <scope>NUCLEOTIDE SEQUENCE</scope>
    <source>
        <strain evidence="1">Hyas-2018</strain>
    </source>
</reference>
<evidence type="ECO:0000313" key="2">
    <source>
        <dbReference type="Proteomes" id="UP000821845"/>
    </source>
</evidence>
<dbReference type="EMBL" id="CM023486">
    <property type="protein sequence ID" value="KAH6928820.1"/>
    <property type="molecule type" value="Genomic_DNA"/>
</dbReference>